<accession>A0ABP0G5J3</accession>
<feature type="coiled-coil region" evidence="3">
    <location>
        <begin position="575"/>
        <end position="602"/>
    </location>
</feature>
<feature type="compositionally biased region" description="Basic and acidic residues" evidence="4">
    <location>
        <begin position="399"/>
        <end position="426"/>
    </location>
</feature>
<evidence type="ECO:0000313" key="6">
    <source>
        <dbReference type="Proteomes" id="UP001642483"/>
    </source>
</evidence>
<feature type="coiled-coil region" evidence="3">
    <location>
        <begin position="145"/>
        <end position="252"/>
    </location>
</feature>
<evidence type="ECO:0000313" key="5">
    <source>
        <dbReference type="EMBL" id="CAK8687082.1"/>
    </source>
</evidence>
<dbReference type="Pfam" id="PF09730">
    <property type="entry name" value="BicD"/>
    <property type="match status" value="1"/>
</dbReference>
<feature type="region of interest" description="Disordered" evidence="4">
    <location>
        <begin position="399"/>
        <end position="432"/>
    </location>
</feature>
<evidence type="ECO:0000256" key="4">
    <source>
        <dbReference type="SAM" id="MobiDB-lite"/>
    </source>
</evidence>
<dbReference type="PANTHER" id="PTHR31233:SF6">
    <property type="entry name" value="PROTEIN BICAUDAL D"/>
    <property type="match status" value="1"/>
</dbReference>
<comment type="similarity">
    <text evidence="1">Belongs to the BicD family.</text>
</comment>
<evidence type="ECO:0008006" key="7">
    <source>
        <dbReference type="Google" id="ProtNLM"/>
    </source>
</evidence>
<dbReference type="InterPro" id="IPR018477">
    <property type="entry name" value="BICD"/>
</dbReference>
<name>A0ABP0G5J3_CLALP</name>
<feature type="coiled-coil region" evidence="3">
    <location>
        <begin position="4"/>
        <end position="119"/>
    </location>
</feature>
<gene>
    <name evidence="5" type="ORF">CVLEPA_LOCUS19117</name>
</gene>
<feature type="coiled-coil region" evidence="3">
    <location>
        <begin position="667"/>
        <end position="701"/>
    </location>
</feature>
<sequence>MSDIESLEDVVRKLTIELEDAQREKIQAAEYGLQVLEEKSQLQHQNETLEAQLEMTQRELENAKHEFDLSTKALQNTQSKTKKAFCEGEIREGDLEKQKKEAEERLAAVERERDVEVAQGQIAVANALSEVERLTLLCNELTFGNQSLEQQRLSLRKDVNELKGREAHLMSDYSELEEENCSLQKQVSILRQSQAEYEGFKHEIQRLEEEAEFLNSQLEEALKLKDLLERQLDDAHETIAKERELKLSLKRELSQYVNAPGYTFDVSGTPFRDCTSRRALNQSAKHDQDGNKISEFDFEDDELEHPLIRHITSDLLHSTPTKKLSNEGGDLLSELNLSEVTKLKQLLSQAENENKALLNNLREQQRLLENAKGELNQRNETEENGYEEAVAEMERLREEVKSLREEQGSKKEEKKKQEAALKESKSRQASLAQKNQALEAEVEAANANLAIRVKESRQSFDKLSDVSDLLSQLYHHACYAVGDTPQSLVLDSIRNKTKIEIVNPDSAGDTIAESKEDALSNNEDDKAFADDPVTMVTVLSTMSDQIAYLQSAVERMVATKEIPPGSTSAVGQTSLAEAQEQVRLLEEEVLRLRSLLSSKREQIATLRTVLKANKHTAEVAIQNLKSKYQHEKLFVSETMLKLRGELKALKEDAVTFAQLRMMFAARCDEYVAQLDAMQRHLASAEEEKRTLNTLLRKTIQQKLAITQRLEDLEFDREQQNRSTKSYATIVTAGGGNKKKTVVQKGRTSSGIFR</sequence>
<evidence type="ECO:0000256" key="2">
    <source>
        <dbReference type="ARBA" id="ARBA00023054"/>
    </source>
</evidence>
<keyword evidence="2 3" id="KW-0175">Coiled coil</keyword>
<protein>
    <recommendedName>
        <fullName evidence="7">Protein bicaudal D</fullName>
    </recommendedName>
</protein>
<dbReference type="EMBL" id="CAWYQH010000103">
    <property type="protein sequence ID" value="CAK8687082.1"/>
    <property type="molecule type" value="Genomic_DNA"/>
</dbReference>
<comment type="caution">
    <text evidence="5">The sequence shown here is derived from an EMBL/GenBank/DDBJ whole genome shotgun (WGS) entry which is preliminary data.</text>
</comment>
<dbReference type="Proteomes" id="UP001642483">
    <property type="component" value="Unassembled WGS sequence"/>
</dbReference>
<proteinExistence type="inferred from homology"/>
<evidence type="ECO:0000256" key="3">
    <source>
        <dbReference type="SAM" id="Coils"/>
    </source>
</evidence>
<evidence type="ECO:0000256" key="1">
    <source>
        <dbReference type="ARBA" id="ARBA00010061"/>
    </source>
</evidence>
<dbReference type="PANTHER" id="PTHR31233">
    <property type="entry name" value="BICAUDAL D FAMILY MEMBER"/>
    <property type="match status" value="1"/>
</dbReference>
<reference evidence="5 6" key="1">
    <citation type="submission" date="2024-02" db="EMBL/GenBank/DDBJ databases">
        <authorList>
            <person name="Daric V."/>
            <person name="Darras S."/>
        </authorList>
    </citation>
    <scope>NUCLEOTIDE SEQUENCE [LARGE SCALE GENOMIC DNA]</scope>
</reference>
<organism evidence="5 6">
    <name type="scientific">Clavelina lepadiformis</name>
    <name type="common">Light-bulb sea squirt</name>
    <name type="synonym">Ascidia lepadiformis</name>
    <dbReference type="NCBI Taxonomy" id="159417"/>
    <lineage>
        <taxon>Eukaryota</taxon>
        <taxon>Metazoa</taxon>
        <taxon>Chordata</taxon>
        <taxon>Tunicata</taxon>
        <taxon>Ascidiacea</taxon>
        <taxon>Aplousobranchia</taxon>
        <taxon>Clavelinidae</taxon>
        <taxon>Clavelina</taxon>
    </lineage>
</organism>
<dbReference type="Gene3D" id="6.10.250.2470">
    <property type="match status" value="1"/>
</dbReference>
<keyword evidence="6" id="KW-1185">Reference proteome</keyword>